<name>A0ABW8YL09_9SPHN</name>
<dbReference type="Pfam" id="PF03781">
    <property type="entry name" value="FGE-sulfatase"/>
    <property type="match status" value="2"/>
</dbReference>
<dbReference type="Proteomes" id="UP001629244">
    <property type="component" value="Unassembled WGS sequence"/>
</dbReference>
<dbReference type="NCBIfam" id="TIGR03440">
    <property type="entry name" value="egtB_TIGR03440"/>
    <property type="match status" value="1"/>
</dbReference>
<gene>
    <name evidence="6" type="primary">egtB</name>
    <name evidence="6" type="ORF">ABS767_02870</name>
</gene>
<keyword evidence="2" id="KW-0408">Iron</keyword>
<comment type="caution">
    <text evidence="6">The sequence shown here is derived from an EMBL/GenBank/DDBJ whole genome shotgun (WGS) entry which is preliminary data.</text>
</comment>
<feature type="domain" description="Sulfatase-modifying factor enzyme-like" evidence="4">
    <location>
        <begin position="343"/>
        <end position="417"/>
    </location>
</feature>
<evidence type="ECO:0000313" key="7">
    <source>
        <dbReference type="Proteomes" id="UP001629244"/>
    </source>
</evidence>
<dbReference type="RefSeq" id="WP_408076858.1">
    <property type="nucleotide sequence ID" value="NZ_JBELQC010000001.1"/>
</dbReference>
<evidence type="ECO:0000313" key="6">
    <source>
        <dbReference type="EMBL" id="MFL9839896.1"/>
    </source>
</evidence>
<keyword evidence="7" id="KW-1185">Reference proteome</keyword>
<dbReference type="InterPro" id="IPR024775">
    <property type="entry name" value="DinB-like"/>
</dbReference>
<accession>A0ABW8YL09</accession>
<evidence type="ECO:0000256" key="1">
    <source>
        <dbReference type="ARBA" id="ARBA00023002"/>
    </source>
</evidence>
<organism evidence="6 7">
    <name type="scientific">Sphingomonas plantiphila</name>
    <dbReference type="NCBI Taxonomy" id="3163295"/>
    <lineage>
        <taxon>Bacteria</taxon>
        <taxon>Pseudomonadati</taxon>
        <taxon>Pseudomonadota</taxon>
        <taxon>Alphaproteobacteria</taxon>
        <taxon>Sphingomonadales</taxon>
        <taxon>Sphingomonadaceae</taxon>
        <taxon>Sphingomonas</taxon>
    </lineage>
</organism>
<dbReference type="EMBL" id="JBELQC010000001">
    <property type="protein sequence ID" value="MFL9839896.1"/>
    <property type="molecule type" value="Genomic_DNA"/>
</dbReference>
<dbReference type="PANTHER" id="PTHR23150">
    <property type="entry name" value="SULFATASE MODIFYING FACTOR 1, 2"/>
    <property type="match status" value="1"/>
</dbReference>
<dbReference type="InterPro" id="IPR042095">
    <property type="entry name" value="SUMF_sf"/>
</dbReference>
<keyword evidence="1" id="KW-0560">Oxidoreductase</keyword>
<feature type="domain" description="Sulfatase-modifying factor enzyme-like" evidence="4">
    <location>
        <begin position="188"/>
        <end position="317"/>
    </location>
</feature>
<dbReference type="InterPro" id="IPR017806">
    <property type="entry name" value="EgtB"/>
</dbReference>
<evidence type="ECO:0000259" key="5">
    <source>
        <dbReference type="Pfam" id="PF12867"/>
    </source>
</evidence>
<evidence type="ECO:0000259" key="4">
    <source>
        <dbReference type="Pfam" id="PF03781"/>
    </source>
</evidence>
<dbReference type="InterPro" id="IPR034660">
    <property type="entry name" value="DinB/YfiT-like"/>
</dbReference>
<reference evidence="6 7" key="1">
    <citation type="submission" date="2024-06" db="EMBL/GenBank/DDBJ databases">
        <authorList>
            <person name="Kaempfer P."/>
            <person name="Viver T."/>
        </authorList>
    </citation>
    <scope>NUCLEOTIDE SEQUENCE [LARGE SCALE GENOMIC DNA]</scope>
    <source>
        <strain evidence="6 7">ST-64</strain>
    </source>
</reference>
<evidence type="ECO:0000256" key="3">
    <source>
        <dbReference type="ARBA" id="ARBA00037882"/>
    </source>
</evidence>
<dbReference type="Pfam" id="PF12867">
    <property type="entry name" value="DinB_2"/>
    <property type="match status" value="1"/>
</dbReference>
<sequence>MRTKASPAACCTTLEARFRAVRALSANLVSTLSDADATVQSMEDASPAKWHLAHTTWFFETFVLRDHVPGYALHDARFPFLFNSYYEAEGQRHARSRRGMVTRPALDEVLAYRAAVDAALVDALPDLPDAARALIELGCHHEEQHQELLLTDILHLFSCNPVEPAIWPGERKVPVAMPGPLGWIDGAQGVHEIGTEGDGFAFDCEGPRHSVLLHPHAIADRTVTNGEWAAFIADGGYAEPRHWLSDGWAWVQAQGIEAPLYWEQRDGGWTRFGLDGRRAIDPAAPVTHVSFYEADAYASWAGARLPTEAEWEVAAAAHDPLGGNQLDAAGPVEPRPATGGPAFFGDVWEWTGSAYRPYPGFAAAEGAVGEYNGKFMSGQCVLRGGSCATPRGHARASYRNFFYPHQRWQFTGVRLAKDL</sequence>
<dbReference type="InterPro" id="IPR051043">
    <property type="entry name" value="Sulfatase_Mod_Factor_Kinase"/>
</dbReference>
<protein>
    <submittedName>
        <fullName evidence="6">Ergothioneine biosynthesis protein EgtB</fullName>
    </submittedName>
</protein>
<dbReference type="Gene3D" id="3.90.1580.10">
    <property type="entry name" value="paralog of FGE (formylglycine-generating enzyme)"/>
    <property type="match status" value="2"/>
</dbReference>
<comment type="pathway">
    <text evidence="3">Amino-acid biosynthesis; ergothioneine biosynthesis.</text>
</comment>
<feature type="domain" description="DinB-like" evidence="5">
    <location>
        <begin position="18"/>
        <end position="145"/>
    </location>
</feature>
<dbReference type="InterPro" id="IPR005532">
    <property type="entry name" value="SUMF_dom"/>
</dbReference>
<dbReference type="SUPFAM" id="SSF56436">
    <property type="entry name" value="C-type lectin-like"/>
    <property type="match status" value="1"/>
</dbReference>
<dbReference type="InterPro" id="IPR016187">
    <property type="entry name" value="CTDL_fold"/>
</dbReference>
<evidence type="ECO:0000256" key="2">
    <source>
        <dbReference type="ARBA" id="ARBA00023004"/>
    </source>
</evidence>
<dbReference type="PANTHER" id="PTHR23150:SF36">
    <property type="entry name" value="HERCYNINE OXYGENASE"/>
    <property type="match status" value="1"/>
</dbReference>
<dbReference type="SUPFAM" id="SSF109854">
    <property type="entry name" value="DinB/YfiT-like putative metalloenzymes"/>
    <property type="match status" value="1"/>
</dbReference>
<proteinExistence type="predicted"/>